<proteinExistence type="predicted"/>
<comment type="caution">
    <text evidence="1">The sequence shown here is derived from an EMBL/GenBank/DDBJ whole genome shotgun (WGS) entry which is preliminary data.</text>
</comment>
<dbReference type="Proteomes" id="UP000653565">
    <property type="component" value="Unassembled WGS sequence"/>
</dbReference>
<evidence type="ECO:0000313" key="2">
    <source>
        <dbReference type="Proteomes" id="UP000653565"/>
    </source>
</evidence>
<evidence type="ECO:0000313" key="1">
    <source>
        <dbReference type="EMBL" id="KAF4230614.1"/>
    </source>
</evidence>
<reference evidence="1" key="1">
    <citation type="journal article" date="2020" name="bioRxiv">
        <title>Genomic and phenotypic heterogeneity of clinical isolates of the human pathogens Aspergillus fumigatus, Aspergillus lentulus and Aspergillus fumigatiaffinis.</title>
        <authorList>
            <person name="dos Santos R.A.C."/>
            <person name="Steenwyk J.L."/>
            <person name="Rivero-Menendez O."/>
            <person name="Mead M.E."/>
            <person name="Silva L.P."/>
            <person name="Bastos R.W."/>
            <person name="Alastruey-Izquierdo A."/>
            <person name="Goldman G.H."/>
            <person name="Rokas A."/>
        </authorList>
    </citation>
    <scope>NUCLEOTIDE SEQUENCE</scope>
    <source>
        <strain evidence="1">CNM-CM6805</strain>
    </source>
</reference>
<dbReference type="EMBL" id="JAAAPX010000114">
    <property type="protein sequence ID" value="KAF4230614.1"/>
    <property type="molecule type" value="Genomic_DNA"/>
</dbReference>
<sequence length="151" mass="17423">MASAAEIHKVFDRQESIRIIICVYTTTLNSADYISSASEILRNFVPEWEQNSQIRMLAVEVYSRHTYIAVDVNNHSYEFGNAHKDTTLIPVYGIRQVKRTDKWLLSRLAKEDKTVAERIAELHNVNGAKEPPFLEDHTSLVQHLNLRDPQM</sequence>
<dbReference type="AlphaFoldDB" id="A0A8H4GYA7"/>
<protein>
    <submittedName>
        <fullName evidence="1">Uncharacterized protein</fullName>
    </submittedName>
</protein>
<accession>A0A8H4GYA7</accession>
<keyword evidence="2" id="KW-1185">Reference proteome</keyword>
<organism evidence="1 2">
    <name type="scientific">Aspergillus fumigatiaffinis</name>
    <dbReference type="NCBI Taxonomy" id="340414"/>
    <lineage>
        <taxon>Eukaryota</taxon>
        <taxon>Fungi</taxon>
        <taxon>Dikarya</taxon>
        <taxon>Ascomycota</taxon>
        <taxon>Pezizomycotina</taxon>
        <taxon>Eurotiomycetes</taxon>
        <taxon>Eurotiomycetidae</taxon>
        <taxon>Eurotiales</taxon>
        <taxon>Aspergillaceae</taxon>
        <taxon>Aspergillus</taxon>
        <taxon>Aspergillus subgen. Fumigati</taxon>
    </lineage>
</organism>
<name>A0A8H4GYA7_9EURO</name>
<reference evidence="1" key="2">
    <citation type="submission" date="2020-04" db="EMBL/GenBank/DDBJ databases">
        <authorList>
            <person name="Santos R.A.C."/>
            <person name="Steenwyk J.L."/>
            <person name="Rivero-Menendez O."/>
            <person name="Mead M.E."/>
            <person name="Silva L.P."/>
            <person name="Bastos R.W."/>
            <person name="Alastruey-Izquierdo A."/>
            <person name="Goldman G.H."/>
            <person name="Rokas A."/>
        </authorList>
    </citation>
    <scope>NUCLEOTIDE SEQUENCE</scope>
    <source>
        <strain evidence="1">CNM-CM6805</strain>
    </source>
</reference>
<gene>
    <name evidence="1" type="ORF">CNMCM6805_000649</name>
</gene>
<dbReference type="OrthoDB" id="4358740at2759"/>